<dbReference type="SUPFAM" id="SSF46689">
    <property type="entry name" value="Homeodomain-like"/>
    <property type="match status" value="1"/>
</dbReference>
<dbReference type="GO" id="GO:0003677">
    <property type="term" value="F:DNA binding"/>
    <property type="evidence" value="ECO:0007669"/>
    <property type="project" value="InterPro"/>
</dbReference>
<protein>
    <recommendedName>
        <fullName evidence="2">HTH psq-type domain-containing protein</fullName>
    </recommendedName>
</protein>
<organism evidence="3 4">
    <name type="scientific">Rhipicephalus microplus</name>
    <name type="common">Cattle tick</name>
    <name type="synonym">Boophilus microplus</name>
    <dbReference type="NCBI Taxonomy" id="6941"/>
    <lineage>
        <taxon>Eukaryota</taxon>
        <taxon>Metazoa</taxon>
        <taxon>Ecdysozoa</taxon>
        <taxon>Arthropoda</taxon>
        <taxon>Chelicerata</taxon>
        <taxon>Arachnida</taxon>
        <taxon>Acari</taxon>
        <taxon>Parasitiformes</taxon>
        <taxon>Ixodida</taxon>
        <taxon>Ixodoidea</taxon>
        <taxon>Ixodidae</taxon>
        <taxon>Rhipicephalinae</taxon>
        <taxon>Rhipicephalus</taxon>
        <taxon>Boophilus</taxon>
    </lineage>
</organism>
<dbReference type="GO" id="GO:0005634">
    <property type="term" value="C:nucleus"/>
    <property type="evidence" value="ECO:0007669"/>
    <property type="project" value="UniProtKB-SubCell"/>
</dbReference>
<proteinExistence type="predicted"/>
<comment type="caution">
    <text evidence="3">The sequence shown here is derived from an EMBL/GenBank/DDBJ whole genome shotgun (WGS) entry which is preliminary data.</text>
</comment>
<keyword evidence="4" id="KW-1185">Reference proteome</keyword>
<evidence type="ECO:0000256" key="1">
    <source>
        <dbReference type="ARBA" id="ARBA00004123"/>
    </source>
</evidence>
<dbReference type="AlphaFoldDB" id="A0A9J6EFP6"/>
<reference evidence="3" key="2">
    <citation type="submission" date="2021-09" db="EMBL/GenBank/DDBJ databases">
        <authorList>
            <person name="Jia N."/>
            <person name="Wang J."/>
            <person name="Shi W."/>
            <person name="Du L."/>
            <person name="Sun Y."/>
            <person name="Zhan W."/>
            <person name="Jiang J."/>
            <person name="Wang Q."/>
            <person name="Zhang B."/>
            <person name="Ji P."/>
            <person name="Sakyi L.B."/>
            <person name="Cui X."/>
            <person name="Yuan T."/>
            <person name="Jiang B."/>
            <person name="Yang W."/>
            <person name="Lam T.T.-Y."/>
            <person name="Chang Q."/>
            <person name="Ding S."/>
            <person name="Wang X."/>
            <person name="Zhu J."/>
            <person name="Ruan X."/>
            <person name="Zhao L."/>
            <person name="Wei J."/>
            <person name="Que T."/>
            <person name="Du C."/>
            <person name="Cheng J."/>
            <person name="Dai P."/>
            <person name="Han X."/>
            <person name="Huang E."/>
            <person name="Gao Y."/>
            <person name="Liu J."/>
            <person name="Shao H."/>
            <person name="Ye R."/>
            <person name="Li L."/>
            <person name="Wei W."/>
            <person name="Wang X."/>
            <person name="Wang C."/>
            <person name="Huo Q."/>
            <person name="Li W."/>
            <person name="Guo W."/>
            <person name="Chen H."/>
            <person name="Chen S."/>
            <person name="Zhou L."/>
            <person name="Zhou L."/>
            <person name="Ni X."/>
            <person name="Tian J."/>
            <person name="Zhou Y."/>
            <person name="Sheng Y."/>
            <person name="Liu T."/>
            <person name="Pan Y."/>
            <person name="Xia L."/>
            <person name="Li J."/>
            <person name="Zhao F."/>
            <person name="Cao W."/>
        </authorList>
    </citation>
    <scope>NUCLEOTIDE SEQUENCE</scope>
    <source>
        <strain evidence="3">Rmic-2018</strain>
        <tissue evidence="3">Larvae</tissue>
    </source>
</reference>
<reference evidence="3" key="1">
    <citation type="journal article" date="2020" name="Cell">
        <title>Large-Scale Comparative Analyses of Tick Genomes Elucidate Their Genetic Diversity and Vector Capacities.</title>
        <authorList>
            <consortium name="Tick Genome and Microbiome Consortium (TIGMIC)"/>
            <person name="Jia N."/>
            <person name="Wang J."/>
            <person name="Shi W."/>
            <person name="Du L."/>
            <person name="Sun Y."/>
            <person name="Zhan W."/>
            <person name="Jiang J.F."/>
            <person name="Wang Q."/>
            <person name="Zhang B."/>
            <person name="Ji P."/>
            <person name="Bell-Sakyi L."/>
            <person name="Cui X.M."/>
            <person name="Yuan T.T."/>
            <person name="Jiang B.G."/>
            <person name="Yang W.F."/>
            <person name="Lam T.T."/>
            <person name="Chang Q.C."/>
            <person name="Ding S.J."/>
            <person name="Wang X.J."/>
            <person name="Zhu J.G."/>
            <person name="Ruan X.D."/>
            <person name="Zhao L."/>
            <person name="Wei J.T."/>
            <person name="Ye R.Z."/>
            <person name="Que T.C."/>
            <person name="Du C.H."/>
            <person name="Zhou Y.H."/>
            <person name="Cheng J.X."/>
            <person name="Dai P.F."/>
            <person name="Guo W.B."/>
            <person name="Han X.H."/>
            <person name="Huang E.J."/>
            <person name="Li L.F."/>
            <person name="Wei W."/>
            <person name="Gao Y.C."/>
            <person name="Liu J.Z."/>
            <person name="Shao H.Z."/>
            <person name="Wang X."/>
            <person name="Wang C.C."/>
            <person name="Yang T.C."/>
            <person name="Huo Q.B."/>
            <person name="Li W."/>
            <person name="Chen H.Y."/>
            <person name="Chen S.E."/>
            <person name="Zhou L.G."/>
            <person name="Ni X.B."/>
            <person name="Tian J.H."/>
            <person name="Sheng Y."/>
            <person name="Liu T."/>
            <person name="Pan Y.S."/>
            <person name="Xia L.Y."/>
            <person name="Li J."/>
            <person name="Zhao F."/>
            <person name="Cao W.C."/>
        </authorList>
    </citation>
    <scope>NUCLEOTIDE SEQUENCE</scope>
    <source>
        <strain evidence="3">Rmic-2018</strain>
    </source>
</reference>
<evidence type="ECO:0000313" key="4">
    <source>
        <dbReference type="Proteomes" id="UP000821866"/>
    </source>
</evidence>
<dbReference type="Pfam" id="PF04218">
    <property type="entry name" value="CENP-B_N"/>
    <property type="match status" value="1"/>
</dbReference>
<feature type="domain" description="HTH psq-type" evidence="2">
    <location>
        <begin position="4"/>
        <end position="43"/>
    </location>
</feature>
<accession>A0A9J6EFP6</accession>
<evidence type="ECO:0000259" key="2">
    <source>
        <dbReference type="Pfam" id="PF04218"/>
    </source>
</evidence>
<name>A0A9J6EFP6_RHIMP</name>
<evidence type="ECO:0000313" key="3">
    <source>
        <dbReference type="EMBL" id="KAH8033082.1"/>
    </source>
</evidence>
<comment type="subcellular location">
    <subcellularLocation>
        <location evidence="1">Nucleus</location>
    </subcellularLocation>
</comment>
<dbReference type="InterPro" id="IPR009057">
    <property type="entry name" value="Homeodomain-like_sf"/>
</dbReference>
<dbReference type="Proteomes" id="UP000821866">
    <property type="component" value="Chromosome 2"/>
</dbReference>
<dbReference type="EMBL" id="JABSTU010000004">
    <property type="protein sequence ID" value="KAH8033082.1"/>
    <property type="molecule type" value="Genomic_DNA"/>
</dbReference>
<dbReference type="Gene3D" id="1.10.10.60">
    <property type="entry name" value="Homeodomain-like"/>
    <property type="match status" value="1"/>
</dbReference>
<dbReference type="InterPro" id="IPR007889">
    <property type="entry name" value="HTH_Psq"/>
</dbReference>
<gene>
    <name evidence="3" type="ORF">HPB51_006087</name>
</gene>
<sequence>MVKKAEVIRKVEGGRLQSEVAWEFRIHKQIISDYLKHKDKILEAAEQASAGTQINFWDGSHPKPEALSMWLSATVAKKIPASGDLLRHCQQTIAPCYLVARIDDDEIVPQICDPPQADSNSDDDAPPAPQLSNVDFAQAVSLQLFGFSDSQTLAEIEDD</sequence>